<dbReference type="InterPro" id="IPR002698">
    <property type="entry name" value="FTHF_cligase"/>
</dbReference>
<dbReference type="NCBIfam" id="TIGR02727">
    <property type="entry name" value="MTHFS_bact"/>
    <property type="match status" value="1"/>
</dbReference>
<organism evidence="6 7">
    <name type="scientific">Anaerocolumna jejuensis DSM 15929</name>
    <dbReference type="NCBI Taxonomy" id="1121322"/>
    <lineage>
        <taxon>Bacteria</taxon>
        <taxon>Bacillati</taxon>
        <taxon>Bacillota</taxon>
        <taxon>Clostridia</taxon>
        <taxon>Lachnospirales</taxon>
        <taxon>Lachnospiraceae</taxon>
        <taxon>Anaerocolumna</taxon>
    </lineage>
</organism>
<feature type="binding site" evidence="4">
    <location>
        <position position="54"/>
    </location>
    <ligand>
        <name>substrate</name>
    </ligand>
</feature>
<dbReference type="OrthoDB" id="9801938at2"/>
<dbReference type="EC" id="6.3.3.2" evidence="5"/>
<evidence type="ECO:0000256" key="5">
    <source>
        <dbReference type="RuleBase" id="RU361279"/>
    </source>
</evidence>
<dbReference type="RefSeq" id="WP_073274221.1">
    <property type="nucleotide sequence ID" value="NZ_FRAC01000008.1"/>
</dbReference>
<feature type="binding site" evidence="4">
    <location>
        <begin position="131"/>
        <end position="139"/>
    </location>
    <ligand>
        <name>ATP</name>
        <dbReference type="ChEBI" id="CHEBI:30616"/>
    </ligand>
</feature>
<evidence type="ECO:0000313" key="6">
    <source>
        <dbReference type="EMBL" id="SHJ97735.1"/>
    </source>
</evidence>
<feature type="binding site" evidence="4">
    <location>
        <begin position="3"/>
        <end position="7"/>
    </location>
    <ligand>
        <name>ATP</name>
        <dbReference type="ChEBI" id="CHEBI:30616"/>
    </ligand>
</feature>
<evidence type="ECO:0000313" key="7">
    <source>
        <dbReference type="Proteomes" id="UP000184386"/>
    </source>
</evidence>
<gene>
    <name evidence="6" type="ORF">SAMN02745136_01395</name>
</gene>
<comment type="cofactor">
    <cofactor evidence="5">
        <name>Mg(2+)</name>
        <dbReference type="ChEBI" id="CHEBI:18420"/>
    </cofactor>
</comment>
<dbReference type="InterPro" id="IPR037171">
    <property type="entry name" value="NagB/RpiA_transferase-like"/>
</dbReference>
<dbReference type="PANTHER" id="PTHR23407">
    <property type="entry name" value="ATPASE INHIBITOR/5-FORMYLTETRAHYDROFOLATE CYCLO-LIGASE"/>
    <property type="match status" value="1"/>
</dbReference>
<accession>A0A1M6NPV8</accession>
<name>A0A1M6NPV8_9FIRM</name>
<evidence type="ECO:0000256" key="2">
    <source>
        <dbReference type="ARBA" id="ARBA00022741"/>
    </source>
</evidence>
<keyword evidence="3 4" id="KW-0067">ATP-binding</keyword>
<comment type="similarity">
    <text evidence="1 5">Belongs to the 5-formyltetrahydrofolate cyclo-ligase family.</text>
</comment>
<dbReference type="STRING" id="1121322.SAMN02745136_01395"/>
<dbReference type="GO" id="GO:0035999">
    <property type="term" value="P:tetrahydrofolate interconversion"/>
    <property type="evidence" value="ECO:0007669"/>
    <property type="project" value="TreeGrafter"/>
</dbReference>
<evidence type="ECO:0000256" key="4">
    <source>
        <dbReference type="PIRSR" id="PIRSR006806-1"/>
    </source>
</evidence>
<dbReference type="SUPFAM" id="SSF100950">
    <property type="entry name" value="NagB/RpiA/CoA transferase-like"/>
    <property type="match status" value="1"/>
</dbReference>
<evidence type="ECO:0000256" key="3">
    <source>
        <dbReference type="ARBA" id="ARBA00022840"/>
    </source>
</evidence>
<keyword evidence="5" id="KW-0479">Metal-binding</keyword>
<dbReference type="GO" id="GO:0046872">
    <property type="term" value="F:metal ion binding"/>
    <property type="evidence" value="ECO:0007669"/>
    <property type="project" value="UniProtKB-KW"/>
</dbReference>
<protein>
    <recommendedName>
        <fullName evidence="5">5-formyltetrahydrofolate cyclo-ligase</fullName>
        <ecNumber evidence="5">6.3.3.2</ecNumber>
    </recommendedName>
</protein>
<reference evidence="6 7" key="1">
    <citation type="submission" date="2016-11" db="EMBL/GenBank/DDBJ databases">
        <authorList>
            <person name="Jaros S."/>
            <person name="Januszkiewicz K."/>
            <person name="Wedrychowicz H."/>
        </authorList>
    </citation>
    <scope>NUCLEOTIDE SEQUENCE [LARGE SCALE GENOMIC DNA]</scope>
    <source>
        <strain evidence="6 7">DSM 15929</strain>
    </source>
</reference>
<dbReference type="PIRSF" id="PIRSF006806">
    <property type="entry name" value="FTHF_cligase"/>
    <property type="match status" value="1"/>
</dbReference>
<keyword evidence="5" id="KW-0460">Magnesium</keyword>
<evidence type="ECO:0000256" key="1">
    <source>
        <dbReference type="ARBA" id="ARBA00010638"/>
    </source>
</evidence>
<dbReference type="EMBL" id="FRAC01000008">
    <property type="protein sequence ID" value="SHJ97735.1"/>
    <property type="molecule type" value="Genomic_DNA"/>
</dbReference>
<dbReference type="GO" id="GO:0030272">
    <property type="term" value="F:5-formyltetrahydrofolate cyclo-ligase activity"/>
    <property type="evidence" value="ECO:0007669"/>
    <property type="project" value="UniProtKB-EC"/>
</dbReference>
<keyword evidence="2 4" id="KW-0547">Nucleotide-binding</keyword>
<sequence length="188" mass="21459">MTKKEIRQEIKSKKEKLTTDKIAEKSKIMTRHFTGLTEYKNCSQIILYAAFNQEVDTLPLINQALEEGKKVALPKVTEGGLEFFYIRSFQETAISNMGIPEPDTSNPVELLADGLNVILVPGLAFDLEGNRIGYGRSYYDAYFAAHRAEFMKIAFAYDFQVYDRIPSEKHDVKIDLLITDTFSKKFIP</sequence>
<dbReference type="Pfam" id="PF01812">
    <property type="entry name" value="5-FTHF_cyc-lig"/>
    <property type="match status" value="1"/>
</dbReference>
<proteinExistence type="inferred from homology"/>
<keyword evidence="6" id="KW-0436">Ligase</keyword>
<dbReference type="GO" id="GO:0009396">
    <property type="term" value="P:folic acid-containing compound biosynthetic process"/>
    <property type="evidence" value="ECO:0007669"/>
    <property type="project" value="TreeGrafter"/>
</dbReference>
<dbReference type="Proteomes" id="UP000184386">
    <property type="component" value="Unassembled WGS sequence"/>
</dbReference>
<comment type="catalytic activity">
    <reaction evidence="5">
        <text>(6S)-5-formyl-5,6,7,8-tetrahydrofolate + ATP = (6R)-5,10-methenyltetrahydrofolate + ADP + phosphate</text>
        <dbReference type="Rhea" id="RHEA:10488"/>
        <dbReference type="ChEBI" id="CHEBI:30616"/>
        <dbReference type="ChEBI" id="CHEBI:43474"/>
        <dbReference type="ChEBI" id="CHEBI:57455"/>
        <dbReference type="ChEBI" id="CHEBI:57457"/>
        <dbReference type="ChEBI" id="CHEBI:456216"/>
        <dbReference type="EC" id="6.3.3.2"/>
    </reaction>
</comment>
<dbReference type="InterPro" id="IPR024185">
    <property type="entry name" value="FTHF_cligase-like_sf"/>
</dbReference>
<dbReference type="Gene3D" id="3.40.50.10420">
    <property type="entry name" value="NagB/RpiA/CoA transferase-like"/>
    <property type="match status" value="1"/>
</dbReference>
<dbReference type="GO" id="GO:0005524">
    <property type="term" value="F:ATP binding"/>
    <property type="evidence" value="ECO:0007669"/>
    <property type="project" value="UniProtKB-KW"/>
</dbReference>
<dbReference type="AlphaFoldDB" id="A0A1M6NPV8"/>
<dbReference type="PANTHER" id="PTHR23407:SF1">
    <property type="entry name" value="5-FORMYLTETRAHYDROFOLATE CYCLO-LIGASE"/>
    <property type="match status" value="1"/>
</dbReference>
<keyword evidence="7" id="KW-1185">Reference proteome</keyword>